<keyword evidence="3" id="KW-1185">Reference proteome</keyword>
<protein>
    <submittedName>
        <fullName evidence="2">Uncharacterized protein</fullName>
    </submittedName>
</protein>
<evidence type="ECO:0000313" key="2">
    <source>
        <dbReference type="EMBL" id="GIY25240.1"/>
    </source>
</evidence>
<proteinExistence type="predicted"/>
<dbReference type="InterPro" id="IPR029138">
    <property type="entry name" value="SNAPC5"/>
</dbReference>
<name>A0AAV4RUY4_CAEEX</name>
<dbReference type="GO" id="GO:0006366">
    <property type="term" value="P:transcription by RNA polymerase II"/>
    <property type="evidence" value="ECO:0007669"/>
    <property type="project" value="InterPro"/>
</dbReference>
<accession>A0AAV4RUY4</accession>
<dbReference type="GO" id="GO:0005634">
    <property type="term" value="C:nucleus"/>
    <property type="evidence" value="ECO:0007669"/>
    <property type="project" value="InterPro"/>
</dbReference>
<feature type="coiled-coil region" evidence="1">
    <location>
        <begin position="4"/>
        <end position="48"/>
    </location>
</feature>
<keyword evidence="1" id="KW-0175">Coiled coil</keyword>
<dbReference type="Proteomes" id="UP001054945">
    <property type="component" value="Unassembled WGS sequence"/>
</dbReference>
<sequence>MSKLQSIKKALNDLKREREVIEKLKKFLRDELALLEIEEIKLAALQNQLDADATRASISDSEKLFC</sequence>
<organism evidence="2 3">
    <name type="scientific">Caerostris extrusa</name>
    <name type="common">Bark spider</name>
    <name type="synonym">Caerostris bankana</name>
    <dbReference type="NCBI Taxonomy" id="172846"/>
    <lineage>
        <taxon>Eukaryota</taxon>
        <taxon>Metazoa</taxon>
        <taxon>Ecdysozoa</taxon>
        <taxon>Arthropoda</taxon>
        <taxon>Chelicerata</taxon>
        <taxon>Arachnida</taxon>
        <taxon>Araneae</taxon>
        <taxon>Araneomorphae</taxon>
        <taxon>Entelegynae</taxon>
        <taxon>Araneoidea</taxon>
        <taxon>Araneidae</taxon>
        <taxon>Caerostris</taxon>
    </lineage>
</organism>
<comment type="caution">
    <text evidence="2">The sequence shown here is derived from an EMBL/GenBank/DDBJ whole genome shotgun (WGS) entry which is preliminary data.</text>
</comment>
<gene>
    <name evidence="2" type="ORF">CEXT_600961</name>
</gene>
<evidence type="ECO:0000313" key="3">
    <source>
        <dbReference type="Proteomes" id="UP001054945"/>
    </source>
</evidence>
<reference evidence="2 3" key="1">
    <citation type="submission" date="2021-06" db="EMBL/GenBank/DDBJ databases">
        <title>Caerostris extrusa draft genome.</title>
        <authorList>
            <person name="Kono N."/>
            <person name="Arakawa K."/>
        </authorList>
    </citation>
    <scope>NUCLEOTIDE SEQUENCE [LARGE SCALE GENOMIC DNA]</scope>
</reference>
<dbReference type="AlphaFoldDB" id="A0AAV4RUY4"/>
<dbReference type="Pfam" id="PF15497">
    <property type="entry name" value="SNAPC5"/>
    <property type="match status" value="1"/>
</dbReference>
<dbReference type="EMBL" id="BPLR01008504">
    <property type="protein sequence ID" value="GIY25240.1"/>
    <property type="molecule type" value="Genomic_DNA"/>
</dbReference>
<dbReference type="GO" id="GO:0006384">
    <property type="term" value="P:transcription initiation at RNA polymerase III promoter"/>
    <property type="evidence" value="ECO:0007669"/>
    <property type="project" value="InterPro"/>
</dbReference>
<evidence type="ECO:0000256" key="1">
    <source>
        <dbReference type="SAM" id="Coils"/>
    </source>
</evidence>